<protein>
    <recommendedName>
        <fullName evidence="6">Oxysterol-binding protein</fullName>
    </recommendedName>
</protein>
<proteinExistence type="inferred from homology"/>
<reference evidence="5" key="1">
    <citation type="journal article" date="2018" name="Nat. Microbiol.">
        <title>Leveraging single-cell genomics to expand the fungal tree of life.</title>
        <authorList>
            <person name="Ahrendt S.R."/>
            <person name="Quandt C.A."/>
            <person name="Ciobanu D."/>
            <person name="Clum A."/>
            <person name="Salamov A."/>
            <person name="Andreopoulos B."/>
            <person name="Cheng J.F."/>
            <person name="Woyke T."/>
            <person name="Pelin A."/>
            <person name="Henrissat B."/>
            <person name="Reynolds N.K."/>
            <person name="Benny G.L."/>
            <person name="Smith M.E."/>
            <person name="James T.Y."/>
            <person name="Grigoriev I.V."/>
        </authorList>
    </citation>
    <scope>NUCLEOTIDE SEQUENCE [LARGE SCALE GENOMIC DNA]</scope>
</reference>
<dbReference type="PROSITE" id="PS01013">
    <property type="entry name" value="OSBP"/>
    <property type="match status" value="1"/>
</dbReference>
<dbReference type="FunFam" id="1.10.287.2720:FF:000001">
    <property type="entry name" value="Oxysterol-binding OBPalpha"/>
    <property type="match status" value="1"/>
</dbReference>
<evidence type="ECO:0000313" key="4">
    <source>
        <dbReference type="EMBL" id="RKP13404.1"/>
    </source>
</evidence>
<dbReference type="Gene3D" id="3.30.70.3490">
    <property type="match status" value="1"/>
</dbReference>
<organism evidence="4 5">
    <name type="scientific">Piptocephalis cylindrospora</name>
    <dbReference type="NCBI Taxonomy" id="1907219"/>
    <lineage>
        <taxon>Eukaryota</taxon>
        <taxon>Fungi</taxon>
        <taxon>Fungi incertae sedis</taxon>
        <taxon>Zoopagomycota</taxon>
        <taxon>Zoopagomycotina</taxon>
        <taxon>Zoopagomycetes</taxon>
        <taxon>Zoopagales</taxon>
        <taxon>Piptocephalidaceae</taxon>
        <taxon>Piptocephalis</taxon>
    </lineage>
</organism>
<dbReference type="PANTHER" id="PTHR10972:SF102">
    <property type="entry name" value="OXYSTEROL-BINDING PROTEIN"/>
    <property type="match status" value="1"/>
</dbReference>
<dbReference type="GO" id="GO:0032934">
    <property type="term" value="F:sterol binding"/>
    <property type="evidence" value="ECO:0007669"/>
    <property type="project" value="TreeGrafter"/>
</dbReference>
<dbReference type="PANTHER" id="PTHR10972">
    <property type="entry name" value="OXYSTEROL-BINDING PROTEIN-RELATED"/>
    <property type="match status" value="1"/>
</dbReference>
<name>A0A4P9Y3X1_9FUNG</name>
<dbReference type="OrthoDB" id="14833at2759"/>
<dbReference type="EMBL" id="KZ988029">
    <property type="protein sequence ID" value="RKP13404.1"/>
    <property type="molecule type" value="Genomic_DNA"/>
</dbReference>
<dbReference type="Proteomes" id="UP000267251">
    <property type="component" value="Unassembled WGS sequence"/>
</dbReference>
<sequence length="360" mass="40844">MGDDPVTNQETIPEESRSILLGIIAQLTKGMDLHRVTLPTFVLEPRSFLERITDFMSHPDLLLNISDAQEPEDRFVAIVLYFLSGWHIQPKGVKKPYNPTLGEFFRATWTQPDGSRAIFVSEQVSHHPPVSAYFYACPKHHVRITGEIFPKSKFLGNSAATLMQGWNHVEFTNLPGEVYDIQLPNIYARGILFGTMTMELGDTAVIKCPKTGLMCEVEFKTKGFFSGTYNAILGKIKRIGGSGDTLYDISGKWSDSFSIKPRPSVTSPGAKELTFDAHTSSIMSKEVAPLEEQEETETQRKWAKVTEALKVRDMDLATDEKTSIEDKQRADAKERETKEESWSPRFFELRDDQWHFKLKE</sequence>
<evidence type="ECO:0008006" key="6">
    <source>
        <dbReference type="Google" id="ProtNLM"/>
    </source>
</evidence>
<feature type="region of interest" description="Disordered" evidence="3">
    <location>
        <begin position="316"/>
        <end position="342"/>
    </location>
</feature>
<dbReference type="Pfam" id="PF01237">
    <property type="entry name" value="Oxysterol_BP"/>
    <property type="match status" value="1"/>
</dbReference>
<dbReference type="InterPro" id="IPR037239">
    <property type="entry name" value="OSBP_sf"/>
</dbReference>
<dbReference type="InterPro" id="IPR000648">
    <property type="entry name" value="Oxysterol-bd"/>
</dbReference>
<dbReference type="GO" id="GO:0005829">
    <property type="term" value="C:cytosol"/>
    <property type="evidence" value="ECO:0007669"/>
    <property type="project" value="TreeGrafter"/>
</dbReference>
<evidence type="ECO:0000313" key="5">
    <source>
        <dbReference type="Proteomes" id="UP000267251"/>
    </source>
</evidence>
<dbReference type="GO" id="GO:0016020">
    <property type="term" value="C:membrane"/>
    <property type="evidence" value="ECO:0007669"/>
    <property type="project" value="TreeGrafter"/>
</dbReference>
<keyword evidence="5" id="KW-1185">Reference proteome</keyword>
<dbReference type="InterPro" id="IPR018494">
    <property type="entry name" value="Oxysterol-bd_CS"/>
</dbReference>
<dbReference type="AlphaFoldDB" id="A0A4P9Y3X1"/>
<gene>
    <name evidence="4" type="ORF">BJ684DRAFT_10098</name>
</gene>
<dbReference type="Gene3D" id="2.40.160.120">
    <property type="match status" value="1"/>
</dbReference>
<comment type="similarity">
    <text evidence="1 2">Belongs to the OSBP family.</text>
</comment>
<dbReference type="SUPFAM" id="SSF144000">
    <property type="entry name" value="Oxysterol-binding protein-like"/>
    <property type="match status" value="1"/>
</dbReference>
<evidence type="ECO:0000256" key="1">
    <source>
        <dbReference type="ARBA" id="ARBA00008842"/>
    </source>
</evidence>
<evidence type="ECO:0000256" key="3">
    <source>
        <dbReference type="SAM" id="MobiDB-lite"/>
    </source>
</evidence>
<accession>A0A4P9Y3X1</accession>
<dbReference type="Gene3D" id="1.10.287.2720">
    <property type="match status" value="1"/>
</dbReference>
<evidence type="ECO:0000256" key="2">
    <source>
        <dbReference type="RuleBase" id="RU003844"/>
    </source>
</evidence>